<evidence type="ECO:0000313" key="1">
    <source>
        <dbReference type="EMBL" id="TKA25122.1"/>
    </source>
</evidence>
<comment type="caution">
    <text evidence="1">The sequence shown here is derived from an EMBL/GenBank/DDBJ whole genome shotgun (WGS) entry which is preliminary data.</text>
</comment>
<gene>
    <name evidence="1" type="ORF">B0A50_06187</name>
</gene>
<evidence type="ECO:0000313" key="2">
    <source>
        <dbReference type="Proteomes" id="UP000308549"/>
    </source>
</evidence>
<accession>A0A4U0TT57</accession>
<protein>
    <submittedName>
        <fullName evidence="1">Uncharacterized protein</fullName>
    </submittedName>
</protein>
<dbReference type="AlphaFoldDB" id="A0A4U0TT57"/>
<dbReference type="Proteomes" id="UP000308549">
    <property type="component" value="Unassembled WGS sequence"/>
</dbReference>
<sequence>MRQSFTSRRCMVEDQRRVVARPSQKPDRFGVFMGCEDEVVTPDKRNDYDTSVAHDDSLLLADGVGDFWPYSFYWDEVVAQVYVDTYYDIENRVPSTLTSDPRKRLFFVWTGTSITQSSVTILSPR</sequence>
<dbReference type="EMBL" id="NAJL01000038">
    <property type="protein sequence ID" value="TKA25122.1"/>
    <property type="molecule type" value="Genomic_DNA"/>
</dbReference>
<name>A0A4U0TT57_9PEZI</name>
<reference evidence="1 2" key="1">
    <citation type="submission" date="2017-03" db="EMBL/GenBank/DDBJ databases">
        <title>Genomes of endolithic fungi from Antarctica.</title>
        <authorList>
            <person name="Coleine C."/>
            <person name="Masonjones S."/>
            <person name="Stajich J.E."/>
        </authorList>
    </citation>
    <scope>NUCLEOTIDE SEQUENCE [LARGE SCALE GENOMIC DNA]</scope>
    <source>
        <strain evidence="1 2">CCFEE 6315</strain>
    </source>
</reference>
<keyword evidence="2" id="KW-1185">Reference proteome</keyword>
<organism evidence="1 2">
    <name type="scientific">Salinomyces thailandicus</name>
    <dbReference type="NCBI Taxonomy" id="706561"/>
    <lineage>
        <taxon>Eukaryota</taxon>
        <taxon>Fungi</taxon>
        <taxon>Dikarya</taxon>
        <taxon>Ascomycota</taxon>
        <taxon>Pezizomycotina</taxon>
        <taxon>Dothideomycetes</taxon>
        <taxon>Dothideomycetidae</taxon>
        <taxon>Mycosphaerellales</taxon>
        <taxon>Teratosphaeriaceae</taxon>
        <taxon>Salinomyces</taxon>
    </lineage>
</organism>
<proteinExistence type="predicted"/>